<dbReference type="GO" id="GO:0070073">
    <property type="term" value="P:clustering of voltage-gated calcium channels"/>
    <property type="evidence" value="ECO:0007669"/>
    <property type="project" value="TreeGrafter"/>
</dbReference>
<keyword evidence="2" id="KW-0812">Transmembrane</keyword>
<evidence type="ECO:0000313" key="4">
    <source>
        <dbReference type="Proteomes" id="UP000076408"/>
    </source>
</evidence>
<organism evidence="3 4">
    <name type="scientific">Anopheles stephensi</name>
    <name type="common">Indo-Pakistan malaria mosquito</name>
    <dbReference type="NCBI Taxonomy" id="30069"/>
    <lineage>
        <taxon>Eukaryota</taxon>
        <taxon>Metazoa</taxon>
        <taxon>Ecdysozoa</taxon>
        <taxon>Arthropoda</taxon>
        <taxon>Hexapoda</taxon>
        <taxon>Insecta</taxon>
        <taxon>Pterygota</taxon>
        <taxon>Neoptera</taxon>
        <taxon>Endopterygota</taxon>
        <taxon>Diptera</taxon>
        <taxon>Nematocera</taxon>
        <taxon>Culicoidea</taxon>
        <taxon>Culicidae</taxon>
        <taxon>Anophelinae</taxon>
        <taxon>Anopheles</taxon>
    </lineage>
</organism>
<keyword evidence="2" id="KW-0472">Membrane</keyword>
<feature type="transmembrane region" description="Helical" evidence="2">
    <location>
        <begin position="687"/>
        <end position="710"/>
    </location>
</feature>
<dbReference type="VEuPathDB" id="VectorBase:ASTE008636"/>
<feature type="transmembrane region" description="Helical" evidence="2">
    <location>
        <begin position="730"/>
        <end position="751"/>
    </location>
</feature>
<evidence type="ECO:0000256" key="2">
    <source>
        <dbReference type="SAM" id="Phobius"/>
    </source>
</evidence>
<evidence type="ECO:0000256" key="1">
    <source>
        <dbReference type="SAM" id="MobiDB-lite"/>
    </source>
</evidence>
<feature type="transmembrane region" description="Helical" evidence="2">
    <location>
        <begin position="617"/>
        <end position="637"/>
    </location>
</feature>
<feature type="transmembrane region" description="Helical" evidence="2">
    <location>
        <begin position="456"/>
        <end position="474"/>
    </location>
</feature>
<feature type="transmembrane region" description="Helical" evidence="2">
    <location>
        <begin position="349"/>
        <end position="368"/>
    </location>
</feature>
<dbReference type="Proteomes" id="UP000076408">
    <property type="component" value="Unassembled WGS sequence"/>
</dbReference>
<dbReference type="OMA" id="NADKHRI"/>
<feature type="region of interest" description="Disordered" evidence="1">
    <location>
        <begin position="1"/>
        <end position="27"/>
    </location>
</feature>
<dbReference type="InterPro" id="IPR032751">
    <property type="entry name" value="Fuseless"/>
</dbReference>
<feature type="transmembrane region" description="Helical" evidence="2">
    <location>
        <begin position="280"/>
        <end position="302"/>
    </location>
</feature>
<feature type="transmembrane region" description="Helical" evidence="2">
    <location>
        <begin position="562"/>
        <end position="582"/>
    </location>
</feature>
<feature type="transmembrane region" description="Helical" evidence="2">
    <location>
        <begin position="72"/>
        <end position="91"/>
    </location>
</feature>
<evidence type="ECO:0000313" key="3">
    <source>
        <dbReference type="EnsemblMetazoa" id="ASTEI02976-PA"/>
    </source>
</evidence>
<dbReference type="Pfam" id="PF15993">
    <property type="entry name" value="Fuseless"/>
    <property type="match status" value="3"/>
</dbReference>
<dbReference type="PANTHER" id="PTHR35270">
    <property type="entry name" value="FUSELESS, ISOFORM A"/>
    <property type="match status" value="1"/>
</dbReference>
<dbReference type="VEuPathDB" id="VectorBase:ASTEI20_032371"/>
<dbReference type="VEuPathDB" id="VectorBase:ASTEI02976"/>
<dbReference type="GO" id="GO:0007270">
    <property type="term" value="P:neuron-neuron synaptic transmission"/>
    <property type="evidence" value="ECO:0007669"/>
    <property type="project" value="TreeGrafter"/>
</dbReference>
<feature type="transmembrane region" description="Helical" evidence="2">
    <location>
        <begin position="494"/>
        <end position="515"/>
    </location>
</feature>
<dbReference type="AlphaFoldDB" id="A0A182Y3E0"/>
<keyword evidence="4" id="KW-1185">Reference proteome</keyword>
<sequence>MQSESVAEETPLEPSADQPFHRPSCADHRPNRCRKRLLHLGDSLFSLFVITPLVVAHWRGTWGWMDLNGSHFPGWLCFLLGATLHTTFALLREPLNAALAMSRNAPKSRWKTVKRWMVNRMYTYAFSMGCLMHWRGGWNVMELYFATGLNGQEHAQPVLECVKDSGHSGIRERRASTDRTIQTPDQSVRSCLLFLSFSTVRGIFSIFPAPSRNGASMRGSFLRLDQITGSARKTLANDDPKVPDIVNNVYAALVIGPLVICYWRGTWNLLDMLLFPQDEVLRMITLLVAGLGGHLFFMLLQTTLQRWLDVDERPISFYLLSRVYTYIYGAMCVSTWRGGWILIDRYSPPSLVFFIEASIVALLLLGSVQSFCNVAGAPFVNDSPDGYFDVPTYFKSKVRERCQLCSGKLELEPEPPRKHRYRNGSAGSMRGSIAGIEDGITGTPFRPSYHGLMLELIDYLYASLVVAPLVVCYWRGTWNLMGEYIYPADQTTSLIVSLAIGIVGHIVFNIFQSTLRQYLNADKHRIAYYLGSRMYTVIYGAVCVNGWRGGWQLIDLYTTHDVLYVVLITLGCLFILACLKGVRNVMGTPFLIINDSRREYFDVPTYFKLTGSKDPGLYVLDCMFSVLVIGSLVVFVWRGLWVLLDLKLFPEDHGTSAWASIIIGYGVTGVTFSLQPLMRWTCDRLTGFWRVVVADLFLFFSFIGTINVWRGVWQALDTYFLPNEPLLSNWITHGAALLLLILLNCSNSVLVRGVYIDAEEPAGQCVVFPVYYIRLFFQKERKKKQRRLFDALERADLNSTSGVLQDKKHHHHHQDHKPAQQQSQQQQQQQQKEPQHHITADQNHQVIRNLEAVPLTIIDDPKSNGDHSSQAPRM</sequence>
<accession>A0A182Y3E0</accession>
<feature type="transmembrane region" description="Helical" evidence="2">
    <location>
        <begin position="245"/>
        <end position="265"/>
    </location>
</feature>
<feature type="transmembrane region" description="Helical" evidence="2">
    <location>
        <begin position="37"/>
        <end position="60"/>
    </location>
</feature>
<dbReference type="GO" id="GO:0007274">
    <property type="term" value="P:neuromuscular synaptic transmission"/>
    <property type="evidence" value="ECO:0007669"/>
    <property type="project" value="TreeGrafter"/>
</dbReference>
<feature type="region of interest" description="Disordered" evidence="1">
    <location>
        <begin position="803"/>
        <end position="844"/>
    </location>
</feature>
<dbReference type="PANTHER" id="PTHR35270:SF2">
    <property type="entry name" value="FUSELESS, ISOFORM A"/>
    <property type="match status" value="1"/>
</dbReference>
<dbReference type="GO" id="GO:0042734">
    <property type="term" value="C:presynaptic membrane"/>
    <property type="evidence" value="ECO:0007669"/>
    <property type="project" value="TreeGrafter"/>
</dbReference>
<protein>
    <submittedName>
        <fullName evidence="3">Uncharacterized protein</fullName>
    </submittedName>
</protein>
<feature type="compositionally biased region" description="Acidic residues" evidence="1">
    <location>
        <begin position="1"/>
        <end position="11"/>
    </location>
</feature>
<feature type="compositionally biased region" description="Low complexity" evidence="1">
    <location>
        <begin position="820"/>
        <end position="831"/>
    </location>
</feature>
<feature type="transmembrane region" description="Helical" evidence="2">
    <location>
        <begin position="527"/>
        <end position="547"/>
    </location>
</feature>
<reference evidence="4" key="1">
    <citation type="journal article" date="2014" name="Genome Biol.">
        <title>Genome analysis of a major urban malaria vector mosquito, Anopheles stephensi.</title>
        <authorList>
            <person name="Jiang X."/>
            <person name="Peery A."/>
            <person name="Hall A.B."/>
            <person name="Sharma A."/>
            <person name="Chen X.G."/>
            <person name="Waterhouse R.M."/>
            <person name="Komissarov A."/>
            <person name="Riehle M.M."/>
            <person name="Shouche Y."/>
            <person name="Sharakhova M.V."/>
            <person name="Lawson D."/>
            <person name="Pakpour N."/>
            <person name="Arensburger P."/>
            <person name="Davidson V.L."/>
            <person name="Eiglmeier K."/>
            <person name="Emrich S."/>
            <person name="George P."/>
            <person name="Kennedy R.C."/>
            <person name="Mane S.P."/>
            <person name="Maslen G."/>
            <person name="Oringanje C."/>
            <person name="Qi Y."/>
            <person name="Settlage R."/>
            <person name="Tojo M."/>
            <person name="Tubio J.M."/>
            <person name="Unger M.F."/>
            <person name="Wang B."/>
            <person name="Vernick K.D."/>
            <person name="Ribeiro J.M."/>
            <person name="James A.A."/>
            <person name="Michel K."/>
            <person name="Riehle M.A."/>
            <person name="Luckhart S."/>
            <person name="Sharakhov I.V."/>
            <person name="Tu Z."/>
        </authorList>
    </citation>
    <scope>NUCLEOTIDE SEQUENCE [LARGE SCALE GENOMIC DNA]</scope>
    <source>
        <strain evidence="4">Indian</strain>
    </source>
</reference>
<reference evidence="3" key="2">
    <citation type="submission" date="2020-05" db="UniProtKB">
        <authorList>
            <consortium name="EnsemblMetazoa"/>
        </authorList>
    </citation>
    <scope>IDENTIFICATION</scope>
    <source>
        <strain evidence="3">Indian</strain>
    </source>
</reference>
<keyword evidence="2" id="KW-1133">Transmembrane helix</keyword>
<dbReference type="EnsemblMetazoa" id="ASTEI02976-RA">
    <property type="protein sequence ID" value="ASTEI02976-PA"/>
    <property type="gene ID" value="ASTEI02976"/>
</dbReference>
<feature type="transmembrane region" description="Helical" evidence="2">
    <location>
        <begin position="323"/>
        <end position="343"/>
    </location>
</feature>
<proteinExistence type="predicted"/>
<feature type="transmembrane region" description="Helical" evidence="2">
    <location>
        <begin position="657"/>
        <end position="675"/>
    </location>
</feature>
<name>A0A182Y3E0_ANOST</name>